<comment type="caution">
    <text evidence="3">The sequence shown here is derived from an EMBL/GenBank/DDBJ whole genome shotgun (WGS) entry which is preliminary data.</text>
</comment>
<evidence type="ECO:0000313" key="4">
    <source>
        <dbReference type="Proteomes" id="UP000825935"/>
    </source>
</evidence>
<proteinExistence type="predicted"/>
<evidence type="ECO:0000256" key="1">
    <source>
        <dbReference type="SAM" id="MobiDB-lite"/>
    </source>
</evidence>
<accession>A0A8T2SNP9</accession>
<dbReference type="SUPFAM" id="SSF47592">
    <property type="entry name" value="SWIB/MDM2 domain"/>
    <property type="match status" value="1"/>
</dbReference>
<dbReference type="AlphaFoldDB" id="A0A8T2SNP9"/>
<organism evidence="3 4">
    <name type="scientific">Ceratopteris richardii</name>
    <name type="common">Triangle waterfern</name>
    <dbReference type="NCBI Taxonomy" id="49495"/>
    <lineage>
        <taxon>Eukaryota</taxon>
        <taxon>Viridiplantae</taxon>
        <taxon>Streptophyta</taxon>
        <taxon>Embryophyta</taxon>
        <taxon>Tracheophyta</taxon>
        <taxon>Polypodiopsida</taxon>
        <taxon>Polypodiidae</taxon>
        <taxon>Polypodiales</taxon>
        <taxon>Pteridineae</taxon>
        <taxon>Pteridaceae</taxon>
        <taxon>Parkerioideae</taxon>
        <taxon>Ceratopteris</taxon>
    </lineage>
</organism>
<keyword evidence="4" id="KW-1185">Reference proteome</keyword>
<feature type="compositionally biased region" description="Basic and acidic residues" evidence="1">
    <location>
        <begin position="53"/>
        <end position="63"/>
    </location>
</feature>
<evidence type="ECO:0000259" key="2">
    <source>
        <dbReference type="PROSITE" id="PS51925"/>
    </source>
</evidence>
<dbReference type="PANTHER" id="PTHR13844">
    <property type="entry name" value="SWI/SNF-RELATED MATRIX-ASSOCIATED ACTIN-DEPENDENT REGULATOR OF CHROMATIN SUBFAMILY D"/>
    <property type="match status" value="1"/>
</dbReference>
<dbReference type="CDD" id="cd10567">
    <property type="entry name" value="SWIB-MDM2_like"/>
    <property type="match status" value="1"/>
</dbReference>
<dbReference type="OrthoDB" id="10251073at2759"/>
<dbReference type="PROSITE" id="PS51925">
    <property type="entry name" value="SWIB_MDM2"/>
    <property type="match status" value="1"/>
</dbReference>
<dbReference type="InterPro" id="IPR019835">
    <property type="entry name" value="SWIB_domain"/>
</dbReference>
<evidence type="ECO:0000313" key="3">
    <source>
        <dbReference type="EMBL" id="KAH7365284.1"/>
    </source>
</evidence>
<reference evidence="3" key="1">
    <citation type="submission" date="2021-08" db="EMBL/GenBank/DDBJ databases">
        <title>WGS assembly of Ceratopteris richardii.</title>
        <authorList>
            <person name="Marchant D.B."/>
            <person name="Chen G."/>
            <person name="Jenkins J."/>
            <person name="Shu S."/>
            <person name="Leebens-Mack J."/>
            <person name="Grimwood J."/>
            <person name="Schmutz J."/>
            <person name="Soltis P."/>
            <person name="Soltis D."/>
            <person name="Chen Z.-H."/>
        </authorList>
    </citation>
    <scope>NUCLEOTIDE SEQUENCE</scope>
    <source>
        <strain evidence="3">Whitten #5841</strain>
        <tissue evidence="3">Leaf</tissue>
    </source>
</reference>
<protein>
    <recommendedName>
        <fullName evidence="2">DM2 domain-containing protein</fullName>
    </recommendedName>
</protein>
<dbReference type="InterPro" id="IPR003121">
    <property type="entry name" value="SWIB_MDM2_domain"/>
</dbReference>
<sequence>MQTSSSLSFLAGKLLRKPALSTGLNVPYASCRCFAAKAKAKRAETEGQVNSDSKLKSETESKTLKPKLPGSAQITYRVSSSLASVLQTSETTRPDALKRIWAYIKAHKLQSDTEKARILCDTALKKAFGQDSLKVNEVLKYLSSHLSRKV</sequence>
<feature type="domain" description="DM2" evidence="2">
    <location>
        <begin position="71"/>
        <end position="148"/>
    </location>
</feature>
<dbReference type="Pfam" id="PF02201">
    <property type="entry name" value="SWIB"/>
    <property type="match status" value="1"/>
</dbReference>
<name>A0A8T2SNP9_CERRI</name>
<dbReference type="SMART" id="SM00151">
    <property type="entry name" value="SWIB"/>
    <property type="match status" value="1"/>
</dbReference>
<dbReference type="InterPro" id="IPR036885">
    <property type="entry name" value="SWIB_MDM2_dom_sf"/>
</dbReference>
<dbReference type="Gene3D" id="1.10.245.10">
    <property type="entry name" value="SWIB/MDM2 domain"/>
    <property type="match status" value="1"/>
</dbReference>
<dbReference type="EMBL" id="CM035423">
    <property type="protein sequence ID" value="KAH7365284.1"/>
    <property type="molecule type" value="Genomic_DNA"/>
</dbReference>
<feature type="region of interest" description="Disordered" evidence="1">
    <location>
        <begin position="42"/>
        <end position="68"/>
    </location>
</feature>
<gene>
    <name evidence="3" type="ORF">KP509_18G018600</name>
</gene>
<dbReference type="Proteomes" id="UP000825935">
    <property type="component" value="Chromosome 18"/>
</dbReference>